<dbReference type="SMART" id="SM00382">
    <property type="entry name" value="AAA"/>
    <property type="match status" value="1"/>
</dbReference>
<evidence type="ECO:0000256" key="14">
    <source>
        <dbReference type="ARBA" id="ARBA00023136"/>
    </source>
</evidence>
<evidence type="ECO:0000256" key="19">
    <source>
        <dbReference type="SAM" id="SignalP"/>
    </source>
</evidence>
<evidence type="ECO:0000256" key="4">
    <source>
        <dbReference type="ARBA" id="ARBA00022538"/>
    </source>
</evidence>
<protein>
    <recommendedName>
        <fullName evidence="15">Mitochondrial potassium channel ATP-binding subunit</fullName>
    </recommendedName>
    <alternativeName>
        <fullName evidence="17">ATP-binding cassette sub-family B member 8, mitochondrial</fullName>
    </alternativeName>
    <alternativeName>
        <fullName evidence="16">Mitochondrial sulfonylurea-receptor</fullName>
    </alternativeName>
</protein>
<organism evidence="22 23">
    <name type="scientific">Stylophora pistillata</name>
    <name type="common">Smooth cauliflower coral</name>
    <dbReference type="NCBI Taxonomy" id="50429"/>
    <lineage>
        <taxon>Eukaryota</taxon>
        <taxon>Metazoa</taxon>
        <taxon>Cnidaria</taxon>
        <taxon>Anthozoa</taxon>
        <taxon>Hexacorallia</taxon>
        <taxon>Scleractinia</taxon>
        <taxon>Astrocoeniina</taxon>
        <taxon>Pocilloporidae</taxon>
        <taxon>Stylophora</taxon>
    </lineage>
</organism>
<dbReference type="InterPro" id="IPR027417">
    <property type="entry name" value="P-loop_NTPase"/>
</dbReference>
<keyword evidence="14 18" id="KW-0472">Membrane</keyword>
<dbReference type="PROSITE" id="PS50893">
    <property type="entry name" value="ABC_TRANSPORTER_2"/>
    <property type="match status" value="1"/>
</dbReference>
<keyword evidence="23" id="KW-1185">Reference proteome</keyword>
<reference evidence="23" key="1">
    <citation type="journal article" date="2017" name="bioRxiv">
        <title>Comparative analysis of the genomes of Stylophora pistillata and Acropora digitifera provides evidence for extensive differences between species of corals.</title>
        <authorList>
            <person name="Voolstra C.R."/>
            <person name="Li Y."/>
            <person name="Liew Y.J."/>
            <person name="Baumgarten S."/>
            <person name="Zoccola D."/>
            <person name="Flot J.-F."/>
            <person name="Tambutte S."/>
            <person name="Allemand D."/>
            <person name="Aranda M."/>
        </authorList>
    </citation>
    <scope>NUCLEOTIDE SEQUENCE [LARGE SCALE GENOMIC DNA]</scope>
</reference>
<dbReference type="Gene3D" id="1.20.1560.10">
    <property type="entry name" value="ABC transporter type 1, transmembrane domain"/>
    <property type="match status" value="1"/>
</dbReference>
<evidence type="ECO:0000256" key="8">
    <source>
        <dbReference type="ARBA" id="ARBA00022840"/>
    </source>
</evidence>
<dbReference type="GO" id="GO:0090374">
    <property type="term" value="P:oligopeptide export from mitochondrion"/>
    <property type="evidence" value="ECO:0007669"/>
    <property type="project" value="TreeGrafter"/>
</dbReference>
<keyword evidence="4" id="KW-0633">Potassium transport</keyword>
<dbReference type="CDD" id="cd18574">
    <property type="entry name" value="ABC_6TM_ABCB8_like"/>
    <property type="match status" value="1"/>
</dbReference>
<dbReference type="PANTHER" id="PTHR43394">
    <property type="entry name" value="ATP-DEPENDENT PERMEASE MDL1, MITOCHONDRIAL"/>
    <property type="match status" value="1"/>
</dbReference>
<evidence type="ECO:0000256" key="15">
    <source>
        <dbReference type="ARBA" id="ARBA00040439"/>
    </source>
</evidence>
<evidence type="ECO:0000259" key="21">
    <source>
        <dbReference type="PROSITE" id="PS50929"/>
    </source>
</evidence>
<dbReference type="Pfam" id="PF00664">
    <property type="entry name" value="ABC_membrane"/>
    <property type="match status" value="1"/>
</dbReference>
<dbReference type="STRING" id="50429.A0A2B4SX96"/>
<feature type="transmembrane region" description="Helical" evidence="18">
    <location>
        <begin position="123"/>
        <end position="143"/>
    </location>
</feature>
<feature type="transmembrane region" description="Helical" evidence="18">
    <location>
        <begin position="68"/>
        <end position="86"/>
    </location>
</feature>
<evidence type="ECO:0000313" key="23">
    <source>
        <dbReference type="Proteomes" id="UP000225706"/>
    </source>
</evidence>
<evidence type="ECO:0000256" key="3">
    <source>
        <dbReference type="ARBA" id="ARBA00022448"/>
    </source>
</evidence>
<keyword evidence="19" id="KW-0732">Signal</keyword>
<dbReference type="SUPFAM" id="SSF90123">
    <property type="entry name" value="ABC transporter transmembrane region"/>
    <property type="match status" value="1"/>
</dbReference>
<comment type="subcellular location">
    <subcellularLocation>
        <location evidence="1">Mitochondrion inner membrane</location>
        <topology evidence="1">Multi-pass membrane protein</topology>
    </subcellularLocation>
</comment>
<keyword evidence="7" id="KW-0999">Mitochondrion inner membrane</keyword>
<evidence type="ECO:0000256" key="11">
    <source>
        <dbReference type="ARBA" id="ARBA00022989"/>
    </source>
</evidence>
<dbReference type="OrthoDB" id="6500128at2759"/>
<feature type="domain" description="ABC transporter" evidence="20">
    <location>
        <begin position="396"/>
        <end position="633"/>
    </location>
</feature>
<keyword evidence="3" id="KW-0813">Transport</keyword>
<feature type="signal peptide" evidence="19">
    <location>
        <begin position="1"/>
        <end position="21"/>
    </location>
</feature>
<dbReference type="Proteomes" id="UP000225706">
    <property type="component" value="Unassembled WGS sequence"/>
</dbReference>
<dbReference type="CDD" id="cd03249">
    <property type="entry name" value="ABC_MTABC3_MDL1_MDL2"/>
    <property type="match status" value="1"/>
</dbReference>
<keyword evidence="13" id="KW-0496">Mitochondrion</keyword>
<keyword evidence="9" id="KW-0809">Transit peptide</keyword>
<gene>
    <name evidence="22" type="primary">abcb8</name>
    <name evidence="22" type="ORF">AWC38_SpisGene1617</name>
</gene>
<evidence type="ECO:0000259" key="20">
    <source>
        <dbReference type="PROSITE" id="PS50893"/>
    </source>
</evidence>
<feature type="transmembrane region" description="Helical" evidence="18">
    <location>
        <begin position="220"/>
        <end position="240"/>
    </location>
</feature>
<dbReference type="GO" id="GO:0005743">
    <property type="term" value="C:mitochondrial inner membrane"/>
    <property type="evidence" value="ECO:0007669"/>
    <property type="project" value="UniProtKB-SubCell"/>
</dbReference>
<dbReference type="GO" id="GO:0015421">
    <property type="term" value="F:ABC-type oligopeptide transporter activity"/>
    <property type="evidence" value="ECO:0007669"/>
    <property type="project" value="TreeGrafter"/>
</dbReference>
<comment type="similarity">
    <text evidence="2">Belongs to the ABC transporter superfamily. ABCB family. Multidrug resistance exporter (TC 3.A.1.201) subfamily.</text>
</comment>
<evidence type="ECO:0000256" key="9">
    <source>
        <dbReference type="ARBA" id="ARBA00022946"/>
    </source>
</evidence>
<dbReference type="InterPro" id="IPR011527">
    <property type="entry name" value="ABC1_TM_dom"/>
</dbReference>
<keyword evidence="11 18" id="KW-1133">Transmembrane helix</keyword>
<dbReference type="InterPro" id="IPR003593">
    <property type="entry name" value="AAA+_ATPase"/>
</dbReference>
<dbReference type="EMBL" id="LSMT01000011">
    <property type="protein sequence ID" value="PFX33490.1"/>
    <property type="molecule type" value="Genomic_DNA"/>
</dbReference>
<dbReference type="PROSITE" id="PS00211">
    <property type="entry name" value="ABC_TRANSPORTER_1"/>
    <property type="match status" value="1"/>
</dbReference>
<feature type="chain" id="PRO_5012496344" description="Mitochondrial potassium channel ATP-binding subunit" evidence="19">
    <location>
        <begin position="22"/>
        <end position="639"/>
    </location>
</feature>
<keyword evidence="10" id="KW-0630">Potassium</keyword>
<sequence>MCTSLMLYTGVLAVGALVVRSKVSNAYCGLKLSHKSSSHLLQSKDKDGERLQPKFDFREFWKFLWPDIWLLLLASVSAFAVAMVNIELPLLLGNLVNAVSSLTSGNHDTDIIQVLKEPAMKLISLYGAQSFLTFAYISFLSCLGERLAERMRNALFASLIRQDIAFFDDHKTGELVNRLTTDIQDFKSAFKQIISQGLRSTTQTVGCVVSLYVISPKLTGMMMVILPVVIIGGTLFGSLLRRLSRAAQAQVAKATAVADEALGNVRTVRAFAMEEKEINLYQDEVSKSKTLNEMLGVGVGLFQGLSNLAINGLALVVLYYGGSLLASKEMEPGDLMSFLVATQTIQRSLGHISLLFGQIVRGMSSGARVFEYLAIKPAIPVTGGKQIPLKNIRGEVSFKDVTFVYPTRPTQTVLKDFSLSVPARKMVALCGSSGAGKSTVAALLERFYDVKSGSIALDGHEITSLDPTWLRGHVIGFIHQEPVLFATSVLENIRYGRPEATDNEVLAAAQQANADGFIRGFPEGYQTVLGERGVTVSGGQKQRIAIARALLKNPAILILDEATSALDAESERVVQEALDRVTKGRTVIVIAHRLSTIQNADLIVVLSHGNIREVGTHKELMARDGLYADLVRQQIQEQD</sequence>
<keyword evidence="8 22" id="KW-0067">ATP-binding</keyword>
<evidence type="ECO:0000256" key="7">
    <source>
        <dbReference type="ARBA" id="ARBA00022792"/>
    </source>
</evidence>
<evidence type="ECO:0000256" key="18">
    <source>
        <dbReference type="SAM" id="Phobius"/>
    </source>
</evidence>
<dbReference type="PROSITE" id="PS50929">
    <property type="entry name" value="ABC_TM1F"/>
    <property type="match status" value="1"/>
</dbReference>
<proteinExistence type="inferred from homology"/>
<dbReference type="GO" id="GO:0005524">
    <property type="term" value="F:ATP binding"/>
    <property type="evidence" value="ECO:0007669"/>
    <property type="project" value="UniProtKB-KW"/>
</dbReference>
<evidence type="ECO:0000256" key="10">
    <source>
        <dbReference type="ARBA" id="ARBA00022958"/>
    </source>
</evidence>
<evidence type="ECO:0000256" key="5">
    <source>
        <dbReference type="ARBA" id="ARBA00022692"/>
    </source>
</evidence>
<dbReference type="InterPro" id="IPR017871">
    <property type="entry name" value="ABC_transporter-like_CS"/>
</dbReference>
<evidence type="ECO:0000256" key="2">
    <source>
        <dbReference type="ARBA" id="ARBA00007577"/>
    </source>
</evidence>
<evidence type="ECO:0000256" key="17">
    <source>
        <dbReference type="ARBA" id="ARBA00042968"/>
    </source>
</evidence>
<evidence type="ECO:0000256" key="6">
    <source>
        <dbReference type="ARBA" id="ARBA00022741"/>
    </source>
</evidence>
<dbReference type="Gene3D" id="3.40.50.300">
    <property type="entry name" value="P-loop containing nucleotide triphosphate hydrolases"/>
    <property type="match status" value="1"/>
</dbReference>
<evidence type="ECO:0000313" key="22">
    <source>
        <dbReference type="EMBL" id="PFX33490.1"/>
    </source>
</evidence>
<dbReference type="FunFam" id="3.40.50.300:FF:000403">
    <property type="entry name" value="ATP-binding cassette sub-family B member 8, mitochondrial"/>
    <property type="match status" value="1"/>
</dbReference>
<dbReference type="GO" id="GO:0016887">
    <property type="term" value="F:ATP hydrolysis activity"/>
    <property type="evidence" value="ECO:0007669"/>
    <property type="project" value="InterPro"/>
</dbReference>
<evidence type="ECO:0000256" key="13">
    <source>
        <dbReference type="ARBA" id="ARBA00023128"/>
    </source>
</evidence>
<keyword evidence="6" id="KW-0547">Nucleotide-binding</keyword>
<dbReference type="GO" id="GO:0006813">
    <property type="term" value="P:potassium ion transport"/>
    <property type="evidence" value="ECO:0007669"/>
    <property type="project" value="UniProtKB-KW"/>
</dbReference>
<evidence type="ECO:0000256" key="12">
    <source>
        <dbReference type="ARBA" id="ARBA00023065"/>
    </source>
</evidence>
<dbReference type="InterPro" id="IPR036640">
    <property type="entry name" value="ABC1_TM_sf"/>
</dbReference>
<dbReference type="InterPro" id="IPR003439">
    <property type="entry name" value="ABC_transporter-like_ATP-bd"/>
</dbReference>
<feature type="transmembrane region" description="Helical" evidence="18">
    <location>
        <begin position="197"/>
        <end position="214"/>
    </location>
</feature>
<keyword evidence="5 18" id="KW-0812">Transmembrane</keyword>
<dbReference type="InterPro" id="IPR039421">
    <property type="entry name" value="Type_1_exporter"/>
</dbReference>
<dbReference type="Pfam" id="PF00005">
    <property type="entry name" value="ABC_tran"/>
    <property type="match status" value="1"/>
</dbReference>
<keyword evidence="12" id="KW-0406">Ion transport</keyword>
<name>A0A2B4SX96_STYPI</name>
<comment type="caution">
    <text evidence="22">The sequence shown here is derived from an EMBL/GenBank/DDBJ whole genome shotgun (WGS) entry which is preliminary data.</text>
</comment>
<feature type="transmembrane region" description="Helical" evidence="18">
    <location>
        <begin position="295"/>
        <end position="320"/>
    </location>
</feature>
<evidence type="ECO:0000256" key="16">
    <source>
        <dbReference type="ARBA" id="ARBA00041416"/>
    </source>
</evidence>
<accession>A0A2B4SX96</accession>
<dbReference type="AlphaFoldDB" id="A0A2B4SX96"/>
<dbReference type="PANTHER" id="PTHR43394:SF17">
    <property type="entry name" value="MITOCHONDRIAL POTASSIUM CHANNEL ATP-BINDING SUBUNIT"/>
    <property type="match status" value="1"/>
</dbReference>
<dbReference type="SUPFAM" id="SSF52540">
    <property type="entry name" value="P-loop containing nucleoside triphosphate hydrolases"/>
    <property type="match status" value="1"/>
</dbReference>
<dbReference type="FunFam" id="1.20.1560.10:FF:000016">
    <property type="entry name" value="ATP-binding cassette sub-family B member 8, mitochondrial"/>
    <property type="match status" value="1"/>
</dbReference>
<evidence type="ECO:0000256" key="1">
    <source>
        <dbReference type="ARBA" id="ARBA00004448"/>
    </source>
</evidence>
<feature type="domain" description="ABC transmembrane type-1" evidence="21">
    <location>
        <begin position="72"/>
        <end position="361"/>
    </location>
</feature>